<accession>A0A382YDD2</accession>
<name>A0A382YDD2_9ZZZZ</name>
<feature type="non-terminal residue" evidence="1">
    <location>
        <position position="127"/>
    </location>
</feature>
<dbReference type="InterPro" id="IPR011051">
    <property type="entry name" value="RmlC_Cupin_sf"/>
</dbReference>
<sequence>MLSNSNSAATQEVLKNYYQELEGFNLAPLWNVQEEALVDEPTSKASPHLWRWKDLEPRAIKAGELIGTADAERRVLMLLNPTIKDRIATTNSLFSGLQIVMPGEAARAHRHTPSALRFIINSDGGYT</sequence>
<organism evidence="1">
    <name type="scientific">marine metagenome</name>
    <dbReference type="NCBI Taxonomy" id="408172"/>
    <lineage>
        <taxon>unclassified sequences</taxon>
        <taxon>metagenomes</taxon>
        <taxon>ecological metagenomes</taxon>
    </lineage>
</organism>
<dbReference type="InterPro" id="IPR014710">
    <property type="entry name" value="RmlC-like_jellyroll"/>
</dbReference>
<evidence type="ECO:0008006" key="2">
    <source>
        <dbReference type="Google" id="ProtNLM"/>
    </source>
</evidence>
<dbReference type="SUPFAM" id="SSF51182">
    <property type="entry name" value="RmlC-like cupins"/>
    <property type="match status" value="1"/>
</dbReference>
<dbReference type="PANTHER" id="PTHR41517:SF1">
    <property type="entry name" value="CUPIN"/>
    <property type="match status" value="1"/>
</dbReference>
<dbReference type="Gene3D" id="2.60.120.10">
    <property type="entry name" value="Jelly Rolls"/>
    <property type="match status" value="1"/>
</dbReference>
<dbReference type="InterPro" id="IPR047183">
    <property type="entry name" value="GDO-like"/>
</dbReference>
<protein>
    <recommendedName>
        <fullName evidence="2">Gentisate 1,2-dioxygenase</fullName>
    </recommendedName>
</protein>
<dbReference type="EMBL" id="UINC01174789">
    <property type="protein sequence ID" value="SVD81090.1"/>
    <property type="molecule type" value="Genomic_DNA"/>
</dbReference>
<dbReference type="AlphaFoldDB" id="A0A382YDD2"/>
<proteinExistence type="predicted"/>
<reference evidence="1" key="1">
    <citation type="submission" date="2018-05" db="EMBL/GenBank/DDBJ databases">
        <authorList>
            <person name="Lanie J.A."/>
            <person name="Ng W.-L."/>
            <person name="Kazmierczak K.M."/>
            <person name="Andrzejewski T.M."/>
            <person name="Davidsen T.M."/>
            <person name="Wayne K.J."/>
            <person name="Tettelin H."/>
            <person name="Glass J.I."/>
            <person name="Rusch D."/>
            <person name="Podicherti R."/>
            <person name="Tsui H.-C.T."/>
            <person name="Winkler M.E."/>
        </authorList>
    </citation>
    <scope>NUCLEOTIDE SEQUENCE</scope>
</reference>
<dbReference type="GO" id="GO:0051213">
    <property type="term" value="F:dioxygenase activity"/>
    <property type="evidence" value="ECO:0007669"/>
    <property type="project" value="InterPro"/>
</dbReference>
<evidence type="ECO:0000313" key="1">
    <source>
        <dbReference type="EMBL" id="SVD81090.1"/>
    </source>
</evidence>
<gene>
    <name evidence="1" type="ORF">METZ01_LOCUS433944</name>
</gene>
<dbReference type="PANTHER" id="PTHR41517">
    <property type="entry name" value="1,2-DIOXYGENASE PROTEIN-RELATED"/>
    <property type="match status" value="1"/>
</dbReference>